<comment type="caution">
    <text evidence="2">The sequence shown here is derived from an EMBL/GenBank/DDBJ whole genome shotgun (WGS) entry which is preliminary data.</text>
</comment>
<dbReference type="PANTHER" id="PTHR23272:SF184">
    <property type="entry name" value="OS03G0311250 PROTEIN"/>
    <property type="match status" value="1"/>
</dbReference>
<reference evidence="2" key="1">
    <citation type="submission" date="2022-07" db="EMBL/GenBank/DDBJ databases">
        <authorList>
            <person name="Macas J."/>
            <person name="Novak P."/>
            <person name="Neumann P."/>
        </authorList>
    </citation>
    <scope>NUCLEOTIDE SEQUENCE</scope>
</reference>
<dbReference type="EMBL" id="CAMAPF010001043">
    <property type="protein sequence ID" value="CAH9142571.1"/>
    <property type="molecule type" value="Genomic_DNA"/>
</dbReference>
<organism evidence="2 4">
    <name type="scientific">Cuscuta epithymum</name>
    <dbReference type="NCBI Taxonomy" id="186058"/>
    <lineage>
        <taxon>Eukaryota</taxon>
        <taxon>Viridiplantae</taxon>
        <taxon>Streptophyta</taxon>
        <taxon>Embryophyta</taxon>
        <taxon>Tracheophyta</taxon>
        <taxon>Spermatophyta</taxon>
        <taxon>Magnoliopsida</taxon>
        <taxon>eudicotyledons</taxon>
        <taxon>Gunneridae</taxon>
        <taxon>Pentapetalae</taxon>
        <taxon>asterids</taxon>
        <taxon>lamiids</taxon>
        <taxon>Solanales</taxon>
        <taxon>Convolvulaceae</taxon>
        <taxon>Cuscuteae</taxon>
        <taxon>Cuscuta</taxon>
        <taxon>Cuscuta subgen. Cuscuta</taxon>
    </lineage>
</organism>
<dbReference type="InterPro" id="IPR025525">
    <property type="entry name" value="hAT-like_transposase_RNase-H"/>
</dbReference>
<dbReference type="PANTHER" id="PTHR23272">
    <property type="entry name" value="BED FINGER-RELATED"/>
    <property type="match status" value="1"/>
</dbReference>
<gene>
    <name evidence="2" type="ORF">CEPIT_LOCUS3832</name>
    <name evidence="3" type="ORF">CEPIT_LOCUS40007</name>
</gene>
<dbReference type="EMBL" id="CAMAPF010000019">
    <property type="protein sequence ID" value="CAH9071381.1"/>
    <property type="molecule type" value="Genomic_DNA"/>
</dbReference>
<proteinExistence type="predicted"/>
<protein>
    <recommendedName>
        <fullName evidence="1">hAT-like transposase RNase-H fold domain-containing protein</fullName>
    </recommendedName>
</protein>
<name>A0AAV0C8J2_9ASTE</name>
<feature type="domain" description="hAT-like transposase RNase-H fold" evidence="1">
    <location>
        <begin position="23"/>
        <end position="95"/>
    </location>
</feature>
<dbReference type="SUPFAM" id="SSF53098">
    <property type="entry name" value="Ribonuclease H-like"/>
    <property type="match status" value="1"/>
</dbReference>
<evidence type="ECO:0000313" key="4">
    <source>
        <dbReference type="Proteomes" id="UP001152523"/>
    </source>
</evidence>
<sequence>MQKIVNVLVFFNNATQTFSHVYKPTAKQFFREAVNLASAFCEFFDAPYVSYFCSFMKEKFLKYYSHIPHIYCIAFILDPRYRVNALQQCLDYYYASFFGPFPIYEDKPIDPKQEYNNVSNLFHQLLNEFHAQYGNTPPPPTRISSSKGKSFLKSTFGNLMKKIKSTPVVEQSSINELSTYLTFHVDYEERDDFAFLKWWKDKERTFPVFM</sequence>
<evidence type="ECO:0000313" key="2">
    <source>
        <dbReference type="EMBL" id="CAH9071381.1"/>
    </source>
</evidence>
<evidence type="ECO:0000259" key="1">
    <source>
        <dbReference type="Pfam" id="PF14372"/>
    </source>
</evidence>
<dbReference type="AlphaFoldDB" id="A0AAV0C8J2"/>
<dbReference type="Pfam" id="PF14372">
    <property type="entry name" value="hAT-like_RNase-H"/>
    <property type="match status" value="1"/>
</dbReference>
<evidence type="ECO:0000313" key="3">
    <source>
        <dbReference type="EMBL" id="CAH9142571.1"/>
    </source>
</evidence>
<accession>A0AAV0C8J2</accession>
<dbReference type="InterPro" id="IPR012337">
    <property type="entry name" value="RNaseH-like_sf"/>
</dbReference>
<dbReference type="GO" id="GO:0003677">
    <property type="term" value="F:DNA binding"/>
    <property type="evidence" value="ECO:0007669"/>
    <property type="project" value="InterPro"/>
</dbReference>
<keyword evidence="4" id="KW-1185">Reference proteome</keyword>
<dbReference type="Proteomes" id="UP001152523">
    <property type="component" value="Unassembled WGS sequence"/>
</dbReference>